<gene>
    <name evidence="1" type="ORF">RM533_12445</name>
</gene>
<evidence type="ECO:0008006" key="3">
    <source>
        <dbReference type="Google" id="ProtNLM"/>
    </source>
</evidence>
<evidence type="ECO:0000313" key="1">
    <source>
        <dbReference type="EMBL" id="MDT0576977.1"/>
    </source>
</evidence>
<proteinExistence type="predicted"/>
<keyword evidence="2" id="KW-1185">Reference proteome</keyword>
<name>A0ABU2ZNH0_9SPHN</name>
<sequence length="261" mass="28250">MMQRKQTLAVDAHVHLHGNAMPDWEAIARQMLTTAGEPVDAGALLLTEIGSPHGFCATQALMSDGSQVRQLDGAHALCITTSCLDLIVIAGRQVVTSQRLEVLLHGTLDAPADGTDVAEVLRWAQDQGVLAVLPWGFGKWTGIRRRQIARLLDDHPHLPVGDVPTRPRLWPEPLLRAAAAAGRCVLRGTDALPLPGDATRIGSFGQIVEVEPSVHGTATAVLRALQQPDNSRPYGRRMNTLKSLHVQGRFQWHSRSGNAVL</sequence>
<accession>A0ABU2ZNH0</accession>
<reference evidence="1 2" key="1">
    <citation type="submission" date="2023-09" db="EMBL/GenBank/DDBJ databases">
        <authorList>
            <person name="Rey-Velasco X."/>
        </authorList>
    </citation>
    <scope>NUCLEOTIDE SEQUENCE [LARGE SCALE GENOMIC DNA]</scope>
    <source>
        <strain evidence="1 2">F390</strain>
    </source>
</reference>
<protein>
    <recommendedName>
        <fullName evidence="3">Amidohydrolase-related domain-containing protein</fullName>
    </recommendedName>
</protein>
<dbReference type="EMBL" id="JAVRHS010000014">
    <property type="protein sequence ID" value="MDT0576977.1"/>
    <property type="molecule type" value="Genomic_DNA"/>
</dbReference>
<comment type="caution">
    <text evidence="1">The sequence shown here is derived from an EMBL/GenBank/DDBJ whole genome shotgun (WGS) entry which is preliminary data.</text>
</comment>
<evidence type="ECO:0000313" key="2">
    <source>
        <dbReference type="Proteomes" id="UP001259803"/>
    </source>
</evidence>
<dbReference type="RefSeq" id="WP_311341552.1">
    <property type="nucleotide sequence ID" value="NZ_JAVRHS010000014.1"/>
</dbReference>
<dbReference type="Proteomes" id="UP001259803">
    <property type="component" value="Unassembled WGS sequence"/>
</dbReference>
<organism evidence="1 2">
    <name type="scientific">Croceicoccus esteveae</name>
    <dbReference type="NCBI Taxonomy" id="3075597"/>
    <lineage>
        <taxon>Bacteria</taxon>
        <taxon>Pseudomonadati</taxon>
        <taxon>Pseudomonadota</taxon>
        <taxon>Alphaproteobacteria</taxon>
        <taxon>Sphingomonadales</taxon>
        <taxon>Erythrobacteraceae</taxon>
        <taxon>Croceicoccus</taxon>
    </lineage>
</organism>